<dbReference type="STRING" id="1035188.HMPREF9952_0145"/>
<feature type="compositionally biased region" description="Basic and acidic residues" evidence="1">
    <location>
        <begin position="19"/>
        <end position="28"/>
    </location>
</feature>
<evidence type="ECO:0000313" key="2">
    <source>
        <dbReference type="EMBL" id="EGV06491.1"/>
    </source>
</evidence>
<gene>
    <name evidence="2" type="ORF">HMPREF9952_0145</name>
</gene>
<sequence>MKKPEVKVETAQQPQPKNEPAKIETAKKAEVKTDAASGEKNLVCNVELLKIALRPKVCRAVWLWSA</sequence>
<proteinExistence type="predicted"/>
<protein>
    <submittedName>
        <fullName evidence="2">Uncharacterized protein</fullName>
    </submittedName>
</protein>
<reference evidence="2 3" key="1">
    <citation type="submission" date="2011-07" db="EMBL/GenBank/DDBJ databases">
        <authorList>
            <person name="Harkins D.M."/>
            <person name="Madupu R."/>
            <person name="Durkin A.S."/>
            <person name="Torralba M."/>
            <person name="Methe B."/>
            <person name="Sutton G.G."/>
            <person name="Nelson K.E."/>
        </authorList>
    </citation>
    <scope>NUCLEOTIDE SEQUENCE [LARGE SCALE GENOMIC DNA]</scope>
    <source>
        <strain evidence="2 3">HK 85</strain>
    </source>
</reference>
<evidence type="ECO:0000256" key="1">
    <source>
        <dbReference type="SAM" id="MobiDB-lite"/>
    </source>
</evidence>
<comment type="caution">
    <text evidence="2">The sequence shown here is derived from an EMBL/GenBank/DDBJ whole genome shotgun (WGS) entry which is preliminary data.</text>
</comment>
<feature type="region of interest" description="Disordered" evidence="1">
    <location>
        <begin position="1"/>
        <end position="28"/>
    </location>
</feature>
<evidence type="ECO:0000313" key="3">
    <source>
        <dbReference type="Proteomes" id="UP000006235"/>
    </source>
</evidence>
<dbReference type="Proteomes" id="UP000006235">
    <property type="component" value="Unassembled WGS sequence"/>
</dbReference>
<dbReference type="EMBL" id="AFUV01000006">
    <property type="protein sequence ID" value="EGV06491.1"/>
    <property type="molecule type" value="Genomic_DNA"/>
</dbReference>
<accession>F9Q7P8</accession>
<organism evidence="2 3">
    <name type="scientific">Haemophilus pittmaniae HK 85</name>
    <dbReference type="NCBI Taxonomy" id="1035188"/>
    <lineage>
        <taxon>Bacteria</taxon>
        <taxon>Pseudomonadati</taxon>
        <taxon>Pseudomonadota</taxon>
        <taxon>Gammaproteobacteria</taxon>
        <taxon>Pasteurellales</taxon>
        <taxon>Pasteurellaceae</taxon>
        <taxon>Haemophilus</taxon>
    </lineage>
</organism>
<name>F9Q7P8_9PAST</name>
<dbReference type="AlphaFoldDB" id="F9Q7P8"/>